<evidence type="ECO:0000259" key="3">
    <source>
        <dbReference type="Pfam" id="PF22967"/>
    </source>
</evidence>
<dbReference type="HOGENOM" id="CLU_071404_1_0_1"/>
<feature type="chain" id="PRO_5002714892" evidence="1">
    <location>
        <begin position="23"/>
        <end position="336"/>
    </location>
</feature>
<accession>A7S9P0</accession>
<feature type="domain" description="NUP210 Ig-like" evidence="2">
    <location>
        <begin position="252"/>
        <end position="333"/>
    </location>
</feature>
<evidence type="ECO:0000256" key="1">
    <source>
        <dbReference type="SAM" id="SignalP"/>
    </source>
</evidence>
<dbReference type="Pfam" id="PF22969">
    <property type="entry name" value="Ig_NUP210_2nd"/>
    <property type="match status" value="1"/>
</dbReference>
<dbReference type="Proteomes" id="UP000001593">
    <property type="component" value="Unassembled WGS sequence"/>
</dbReference>
<dbReference type="STRING" id="45351.A7S9P0"/>
<gene>
    <name evidence="5" type="ORF">NEMVEDRAFT_v1g208918</name>
</gene>
<reference evidence="5 6" key="1">
    <citation type="journal article" date="2007" name="Science">
        <title>Sea anemone genome reveals ancestral eumetazoan gene repertoire and genomic organization.</title>
        <authorList>
            <person name="Putnam N.H."/>
            <person name="Srivastava M."/>
            <person name="Hellsten U."/>
            <person name="Dirks B."/>
            <person name="Chapman J."/>
            <person name="Salamov A."/>
            <person name="Terry A."/>
            <person name="Shapiro H."/>
            <person name="Lindquist E."/>
            <person name="Kapitonov V.V."/>
            <person name="Jurka J."/>
            <person name="Genikhovich G."/>
            <person name="Grigoriev I.V."/>
            <person name="Lucas S.M."/>
            <person name="Steele R.E."/>
            <person name="Finnerty J.R."/>
            <person name="Technau U."/>
            <person name="Martindale M.Q."/>
            <person name="Rokhsar D.S."/>
        </authorList>
    </citation>
    <scope>NUCLEOTIDE SEQUENCE [LARGE SCALE GENOMIC DNA]</scope>
    <source>
        <strain evidence="6">CH2 X CH6</strain>
    </source>
</reference>
<evidence type="ECO:0000259" key="2">
    <source>
        <dbReference type="Pfam" id="PF22963"/>
    </source>
</evidence>
<dbReference type="OMA" id="YQNDSEC"/>
<feature type="domain" description="NUP210 Ig-like" evidence="4">
    <location>
        <begin position="135"/>
        <end position="243"/>
    </location>
</feature>
<protein>
    <submittedName>
        <fullName evidence="5">Uncharacterized protein</fullName>
    </submittedName>
</protein>
<dbReference type="PANTHER" id="PTHR23019">
    <property type="entry name" value="NUCLEAR PORE MEMBRANE GLYCOPROTEIN GP210-RELATED"/>
    <property type="match status" value="1"/>
</dbReference>
<dbReference type="InterPro" id="IPR045197">
    <property type="entry name" value="NUP210-like"/>
</dbReference>
<proteinExistence type="predicted"/>
<dbReference type="AlphaFoldDB" id="A7S9P0"/>
<evidence type="ECO:0000313" key="5">
    <source>
        <dbReference type="EMBL" id="EDO39641.1"/>
    </source>
</evidence>
<organism evidence="5 6">
    <name type="scientific">Nematostella vectensis</name>
    <name type="common">Starlet sea anemone</name>
    <dbReference type="NCBI Taxonomy" id="45351"/>
    <lineage>
        <taxon>Eukaryota</taxon>
        <taxon>Metazoa</taxon>
        <taxon>Cnidaria</taxon>
        <taxon>Anthozoa</taxon>
        <taxon>Hexacorallia</taxon>
        <taxon>Actiniaria</taxon>
        <taxon>Edwardsiidae</taxon>
        <taxon>Nematostella</taxon>
    </lineage>
</organism>
<dbReference type="PANTHER" id="PTHR23019:SF0">
    <property type="entry name" value="NUCLEAR PORE MEMBRANE GLYCOPROTEIN 210"/>
    <property type="match status" value="1"/>
</dbReference>
<evidence type="ECO:0000313" key="6">
    <source>
        <dbReference type="Proteomes" id="UP000001593"/>
    </source>
</evidence>
<dbReference type="EMBL" id="DS469604">
    <property type="protein sequence ID" value="EDO39641.1"/>
    <property type="molecule type" value="Genomic_DNA"/>
</dbReference>
<keyword evidence="6" id="KW-1185">Reference proteome</keyword>
<sequence>MALVPRVGIVLFFILFLQEIWAERIHNTLNMPQLLLPYAASGSDPVNFTLKAVDGCYSWSSNRPDVVTVEPLYLDFDDENAKPYGKQCSRSAIVTVQRRQSEKQMAEVIAEEEVTGLLLECDVFVAKIERIDITSTSRELFLGEAPTVLEVQAFDAEDNMFSTLGALAFTWDLITVDGPSSVSANSIIRIMSFEDSTYETTPEIYGLEARSLRGSEVIIEPINTGTAKVRAKLRESIFEDVKPSTVKLVVLDKVLLRPAYDMYIMINTCVKYTVVRLRQGQATVLQMPSPQFQFKLMDNEAGYLDVQKSSVTGIKEGVTKIVLVDKSILLQKKHYL</sequence>
<dbReference type="Pfam" id="PF22963">
    <property type="entry name" value="Ig_NUP210_3rd"/>
    <property type="match status" value="1"/>
</dbReference>
<dbReference type="eggNOG" id="KOG1833">
    <property type="taxonomic scope" value="Eukaryota"/>
</dbReference>
<dbReference type="InParanoid" id="A7S9P0"/>
<dbReference type="InterPro" id="IPR055098">
    <property type="entry name" value="Ig_NUP210_3rd"/>
</dbReference>
<keyword evidence="1" id="KW-0732">Signal</keyword>
<dbReference type="Pfam" id="PF22967">
    <property type="entry name" value="Ig_NUP210_1st"/>
    <property type="match status" value="1"/>
</dbReference>
<name>A7S9P0_NEMVE</name>
<dbReference type="InterPro" id="IPR055096">
    <property type="entry name" value="Ig_NUP210_1st"/>
</dbReference>
<dbReference type="InterPro" id="IPR055097">
    <property type="entry name" value="Ig_NUP210_2nd"/>
</dbReference>
<dbReference type="PhylomeDB" id="A7S9P0"/>
<evidence type="ECO:0000259" key="4">
    <source>
        <dbReference type="Pfam" id="PF22969"/>
    </source>
</evidence>
<feature type="signal peptide" evidence="1">
    <location>
        <begin position="1"/>
        <end position="22"/>
    </location>
</feature>
<feature type="domain" description="NUP210 Ig-like" evidence="3">
    <location>
        <begin position="27"/>
        <end position="125"/>
    </location>
</feature>